<dbReference type="InterPro" id="IPR025746">
    <property type="entry name" value="PilX_N_dom"/>
</dbReference>
<dbReference type="Pfam" id="PF14341">
    <property type="entry name" value="PilX_N"/>
    <property type="match status" value="1"/>
</dbReference>
<accession>A0A1Z4VNX2</accession>
<dbReference type="OrthoDB" id="5563448at2"/>
<evidence type="ECO:0000313" key="2">
    <source>
        <dbReference type="EMBL" id="BAZ93320.1"/>
    </source>
</evidence>
<evidence type="ECO:0000259" key="1">
    <source>
        <dbReference type="Pfam" id="PF14341"/>
    </source>
</evidence>
<proteinExistence type="predicted"/>
<dbReference type="RefSeq" id="WP_096365174.1">
    <property type="nucleotide sequence ID" value="NZ_AP018052.1"/>
</dbReference>
<evidence type="ECO:0000313" key="3">
    <source>
        <dbReference type="Proteomes" id="UP000218765"/>
    </source>
</evidence>
<organism evidence="2 3">
    <name type="scientific">Thiohalobacter thiocyanaticus</name>
    <dbReference type="NCBI Taxonomy" id="585455"/>
    <lineage>
        <taxon>Bacteria</taxon>
        <taxon>Pseudomonadati</taxon>
        <taxon>Pseudomonadota</taxon>
        <taxon>Gammaproteobacteria</taxon>
        <taxon>Thiohalobacterales</taxon>
        <taxon>Thiohalobacteraceae</taxon>
        <taxon>Thiohalobacter</taxon>
    </lineage>
</organism>
<protein>
    <recommendedName>
        <fullName evidence="1">Type 4 fimbrial biogenesis protein PilX N-terminal domain-containing protein</fullName>
    </recommendedName>
</protein>
<dbReference type="KEGG" id="ttc:FOKN1_0919"/>
<gene>
    <name evidence="2" type="ORF">FOKN1_0919</name>
</gene>
<dbReference type="AlphaFoldDB" id="A0A1Z4VNX2"/>
<feature type="domain" description="Type 4 fimbrial biogenesis protein PilX N-terminal" evidence="1">
    <location>
        <begin position="9"/>
        <end position="59"/>
    </location>
</feature>
<dbReference type="Proteomes" id="UP000218765">
    <property type="component" value="Chromosome"/>
</dbReference>
<reference evidence="2 3" key="1">
    <citation type="submission" date="2017-05" db="EMBL/GenBank/DDBJ databases">
        <title>Thiocyanate degradation by Thiohalobacter thiocyanaticus FOKN1.</title>
        <authorList>
            <person name="Oshiki M."/>
            <person name="Fukushima T."/>
            <person name="Kawano S."/>
            <person name="Nakagawa J."/>
        </authorList>
    </citation>
    <scope>NUCLEOTIDE SEQUENCE [LARGE SCALE GENOMIC DNA]</scope>
    <source>
        <strain evidence="2 3">FOKN1</strain>
    </source>
</reference>
<keyword evidence="3" id="KW-1185">Reference proteome</keyword>
<dbReference type="EMBL" id="AP018052">
    <property type="protein sequence ID" value="BAZ93320.1"/>
    <property type="molecule type" value="Genomic_DNA"/>
</dbReference>
<name>A0A1Z4VNX2_9GAMM</name>
<sequence length="356" mass="39311">MRIRRTQTGLATLTTVLMLIAGVSALSLTIARTTHTEQRLANKQADFTRVRFAAEAGLEFAITELRRNPLSWLTVAPDREVAVPAATPPPVRTASGDRFGLNIRYERHPLRPKYLRIHVDTQATLAPDITGIVQQAVRPYTVLTETAEQAPPLILAGCLSQPHGPADLYPRNADRHNASTAAWTASSLACLHTTGLDLHRGTLAALATGQPDLWPALLSVSRARFRQLADDHRNRLPEARRRYWWARPGDLRHGRWHRSLGTPDQPVVLVFPAGLGCPAFQTGVRIHGFVYIDADCGAAPAWDSLRIYGSLAVNGDLKRLSGFTRLAHIEQASGHPSELRLPIYEVARIPGSWRDF</sequence>